<evidence type="ECO:0000256" key="8">
    <source>
        <dbReference type="SAM" id="Phobius"/>
    </source>
</evidence>
<dbReference type="PANTHER" id="PTHR32309:SF13">
    <property type="entry name" value="FERRIC ENTEROBACTIN TRANSPORT PROTEIN FEPE"/>
    <property type="match status" value="1"/>
</dbReference>
<reference evidence="10 11" key="1">
    <citation type="submission" date="2015-10" db="EMBL/GenBank/DDBJ databases">
        <title>Genomic differences between typical nodule nitrogen-fixing rhizobial strains and those coming from bean seeds.</title>
        <authorList>
            <person name="Peralta H."/>
            <person name="Aguilar-Vera A."/>
            <person name="Diaz R."/>
            <person name="Mora Y."/>
            <person name="Martinez-Batallar G."/>
            <person name="Salazar E."/>
            <person name="Vargas-Lagunas C."/>
            <person name="Encarnacion S."/>
            <person name="Girard L."/>
            <person name="Mora J."/>
        </authorList>
    </citation>
    <scope>NUCLEOTIDE SEQUENCE [LARGE SCALE GENOMIC DNA]</scope>
    <source>
        <strain evidence="10 11">CFNEI 73</strain>
        <plasmid evidence="10 11">C</plasmid>
    </source>
</reference>
<keyword evidence="10" id="KW-0614">Plasmid</keyword>
<comment type="subcellular location">
    <subcellularLocation>
        <location evidence="1">Cell membrane</location>
        <topology evidence="1">Multi-pass membrane protein</topology>
    </subcellularLocation>
</comment>
<dbReference type="InterPro" id="IPR005702">
    <property type="entry name" value="Wzc-like_C"/>
</dbReference>
<dbReference type="Pfam" id="PF02706">
    <property type="entry name" value="Wzz"/>
    <property type="match status" value="1"/>
</dbReference>
<organism evidence="10 11">
    <name type="scientific">Sinorhizobium americanum</name>
    <dbReference type="NCBI Taxonomy" id="194963"/>
    <lineage>
        <taxon>Bacteria</taxon>
        <taxon>Pseudomonadati</taxon>
        <taxon>Pseudomonadota</taxon>
        <taxon>Alphaproteobacteria</taxon>
        <taxon>Hyphomicrobiales</taxon>
        <taxon>Rhizobiaceae</taxon>
        <taxon>Sinorhizobium/Ensifer group</taxon>
        <taxon>Sinorhizobium</taxon>
    </lineage>
</organism>
<feature type="transmembrane region" description="Helical" evidence="8">
    <location>
        <begin position="49"/>
        <end position="68"/>
    </location>
</feature>
<dbReference type="Proteomes" id="UP000182306">
    <property type="component" value="Plasmid C"/>
</dbReference>
<evidence type="ECO:0000256" key="7">
    <source>
        <dbReference type="ARBA" id="ARBA00023136"/>
    </source>
</evidence>
<accession>A0A1L3LWN6</accession>
<dbReference type="PANTHER" id="PTHR32309">
    <property type="entry name" value="TYROSINE-PROTEIN KINASE"/>
    <property type="match status" value="1"/>
</dbReference>
<dbReference type="AlphaFoldDB" id="A0A1L3LWN6"/>
<keyword evidence="6 8" id="KW-1133">Transmembrane helix</keyword>
<dbReference type="Gene3D" id="3.40.50.300">
    <property type="entry name" value="P-loop containing nucleotide triphosphate hydrolases"/>
    <property type="match status" value="1"/>
</dbReference>
<protein>
    <submittedName>
        <fullName evidence="10">MPA1 family protein</fullName>
    </submittedName>
</protein>
<dbReference type="OrthoDB" id="230260at2"/>
<keyword evidence="2" id="KW-1003">Cell membrane</keyword>
<dbReference type="SUPFAM" id="SSF52540">
    <property type="entry name" value="P-loop containing nucleoside triphosphate hydrolases"/>
    <property type="match status" value="1"/>
</dbReference>
<dbReference type="GO" id="GO:0005886">
    <property type="term" value="C:plasma membrane"/>
    <property type="evidence" value="ECO:0007669"/>
    <property type="project" value="UniProtKB-SubCell"/>
</dbReference>
<dbReference type="KEGG" id="same:SAMCFNEI73_pC0799"/>
<proteinExistence type="predicted"/>
<dbReference type="GO" id="GO:0004713">
    <property type="term" value="F:protein tyrosine kinase activity"/>
    <property type="evidence" value="ECO:0007669"/>
    <property type="project" value="TreeGrafter"/>
</dbReference>
<evidence type="ECO:0000256" key="4">
    <source>
        <dbReference type="ARBA" id="ARBA00022741"/>
    </source>
</evidence>
<evidence type="ECO:0000259" key="9">
    <source>
        <dbReference type="Pfam" id="PF02706"/>
    </source>
</evidence>
<evidence type="ECO:0000256" key="5">
    <source>
        <dbReference type="ARBA" id="ARBA00022840"/>
    </source>
</evidence>
<feature type="domain" description="Polysaccharide chain length determinant N-terminal" evidence="9">
    <location>
        <begin position="38"/>
        <end position="123"/>
    </location>
</feature>
<keyword evidence="7 8" id="KW-0472">Membrane</keyword>
<dbReference type="InterPro" id="IPR027417">
    <property type="entry name" value="P-loop_NTPase"/>
</dbReference>
<keyword evidence="4" id="KW-0547">Nucleotide-binding</keyword>
<keyword evidence="11" id="KW-1185">Reference proteome</keyword>
<evidence type="ECO:0000256" key="6">
    <source>
        <dbReference type="ARBA" id="ARBA00022989"/>
    </source>
</evidence>
<gene>
    <name evidence="10" type="ORF">SAMCFNEI73_pC0799</name>
</gene>
<evidence type="ECO:0000256" key="2">
    <source>
        <dbReference type="ARBA" id="ARBA00022475"/>
    </source>
</evidence>
<sequence>MVSMTTFVSNGSLSARSHYRESVELAVQRNGNSVGLLDAWALVKRRMRLLATVIVGCTLLSAVASFTLPKTYTASSEVVLERKDVRPFATDAALTTVDRDRSAAETEMDVLQSRQFAGRVVDRLKLINNPNFNPYARQAKQPQNIGGGLLAYLQGIIGIEQSPYPVRTLPDLKAQRDRAISTLLPQLNVSRTGESLAVRITVSNPSPRLAQEIANTIAKLYVESSLEFKQDERIADKQRAINTGGAVGFLRQSMTQPLLVTLRAEEARLLQSKAEIAAKFGKNHPQMIDADSQIAGVRSMIEEEVRRILLDLEAESLKPSARIVSAAELPNSPSFPKASIIVPATFAGSTLLAFLLALLFEATDTRIRSGQRTAELLRIPNLGYVPKIPKHFSSHGTKRSSCIPDWSNVTSAEAERSIYMASRFSEAKQLHRVVMVTSCRHNIANASTAWGIATAAAADGRPTAFVNLDFHQHSIPFLKSMGRSPELLERYLNNEATLADVVQTIPTLPGLGYLDATLAMTEPFRLIDSDKLCELIQALRQSGYDFIVLHAPPVLSSGDATWLAPFVDGVILMVSWGETTEDQLLVAVSQLRMNHAPLIGTAINQVNPEIHRRHRYGGYVITSRRFPAGGWIRSRSRGNAAIADRPVKEANTSSVLSVRAAPSSPSKMV</sequence>
<dbReference type="InterPro" id="IPR050445">
    <property type="entry name" value="Bact_polysacc_biosynth/exp"/>
</dbReference>
<keyword evidence="3 8" id="KW-0812">Transmembrane</keyword>
<evidence type="ECO:0000256" key="3">
    <source>
        <dbReference type="ARBA" id="ARBA00022692"/>
    </source>
</evidence>
<dbReference type="InterPro" id="IPR003856">
    <property type="entry name" value="LPS_length_determ_N"/>
</dbReference>
<name>A0A1L3LWN6_9HYPH</name>
<evidence type="ECO:0000313" key="11">
    <source>
        <dbReference type="Proteomes" id="UP000182306"/>
    </source>
</evidence>
<keyword evidence="5" id="KW-0067">ATP-binding</keyword>
<dbReference type="EMBL" id="CP013110">
    <property type="protein sequence ID" value="APG94515.1"/>
    <property type="molecule type" value="Genomic_DNA"/>
</dbReference>
<geneLocation type="plasmid" evidence="10 11">
    <name>C</name>
</geneLocation>
<dbReference type="CDD" id="cd05387">
    <property type="entry name" value="BY-kinase"/>
    <property type="match status" value="1"/>
</dbReference>
<evidence type="ECO:0000256" key="1">
    <source>
        <dbReference type="ARBA" id="ARBA00004651"/>
    </source>
</evidence>
<evidence type="ECO:0000313" key="10">
    <source>
        <dbReference type="EMBL" id="APG94515.1"/>
    </source>
</evidence>